<dbReference type="RefSeq" id="WP_065006484.1">
    <property type="nucleotide sequence ID" value="NZ_FTPD01000009.1"/>
</dbReference>
<keyword evidence="2" id="KW-1185">Reference proteome</keyword>
<accession>A0A1R3V413</accession>
<evidence type="ECO:0000313" key="2">
    <source>
        <dbReference type="Proteomes" id="UP000188388"/>
    </source>
</evidence>
<gene>
    <name evidence="1" type="ORF">BQ8794_170113</name>
</gene>
<reference evidence="2" key="1">
    <citation type="submission" date="2017-01" db="EMBL/GenBank/DDBJ databases">
        <authorList>
            <person name="Brunel B."/>
        </authorList>
    </citation>
    <scope>NUCLEOTIDE SEQUENCE [LARGE SCALE GENOMIC DNA]</scope>
</reference>
<dbReference type="STRING" id="1631249.BQ8794_170113"/>
<dbReference type="Proteomes" id="UP000188388">
    <property type="component" value="Unassembled WGS sequence"/>
</dbReference>
<dbReference type="InterPro" id="IPR009409">
    <property type="entry name" value="DUF1059"/>
</dbReference>
<dbReference type="Pfam" id="PF06348">
    <property type="entry name" value="DUF1059"/>
    <property type="match status" value="1"/>
</dbReference>
<dbReference type="EMBL" id="FTPD01000009">
    <property type="protein sequence ID" value="SIT54620.1"/>
    <property type="molecule type" value="Genomic_DNA"/>
</dbReference>
<protein>
    <recommendedName>
        <fullName evidence="3">DUF1059 domain-containing protein</fullName>
    </recommendedName>
</protein>
<dbReference type="AlphaFoldDB" id="A0A1R3V413"/>
<evidence type="ECO:0008006" key="3">
    <source>
        <dbReference type="Google" id="ProtNLM"/>
    </source>
</evidence>
<organism evidence="1 2">
    <name type="scientific">Mesorhizobium prunaredense</name>
    <dbReference type="NCBI Taxonomy" id="1631249"/>
    <lineage>
        <taxon>Bacteria</taxon>
        <taxon>Pseudomonadati</taxon>
        <taxon>Pseudomonadota</taxon>
        <taxon>Alphaproteobacteria</taxon>
        <taxon>Hyphomicrobiales</taxon>
        <taxon>Phyllobacteriaceae</taxon>
        <taxon>Mesorhizobium</taxon>
    </lineage>
</organism>
<sequence length="62" mass="7039">MAYSYRCRDYPGNEACPAMFTAETEAEVMKHVELHGAIAHGEDPKQWSPEDRKQVMKLIVAT</sequence>
<proteinExistence type="predicted"/>
<name>A0A1R3V413_9HYPH</name>
<evidence type="ECO:0000313" key="1">
    <source>
        <dbReference type="EMBL" id="SIT54620.1"/>
    </source>
</evidence>